<sequence>MTVISISLTEEILNEIDRIQKELGFSGRSEVIRAGARMLLADNKDKEKLEGLLNSVLLLIHSQKVEDTVTAIKHDFEDIISTQIHNHLREDKCIEVFILEGDAARIKDLVRLFQTTRKMDYVKLIVA</sequence>
<comment type="similarity">
    <text evidence="1">Belongs to the transcriptional regulatory CopG/NikR family.</text>
</comment>
<feature type="domain" description="Transcription factor NikR nickel binding C-terminal" evidence="6">
    <location>
        <begin position="61"/>
        <end position="126"/>
    </location>
</feature>
<dbReference type="InterPro" id="IPR045865">
    <property type="entry name" value="ACT-like_dom_sf"/>
</dbReference>
<dbReference type="EMBL" id="AY714862">
    <property type="protein sequence ID" value="AAU83892.1"/>
    <property type="molecule type" value="Genomic_DNA"/>
</dbReference>
<dbReference type="Gene3D" id="1.10.1220.10">
    <property type="entry name" value="Met repressor-like"/>
    <property type="match status" value="1"/>
</dbReference>
<dbReference type="SUPFAM" id="SSF55021">
    <property type="entry name" value="ACT-like"/>
    <property type="match status" value="1"/>
</dbReference>
<evidence type="ECO:0000313" key="7">
    <source>
        <dbReference type="EMBL" id="AAU83892.1"/>
    </source>
</evidence>
<proteinExistence type="inferred from homology"/>
<evidence type="ECO:0000259" key="5">
    <source>
        <dbReference type="Pfam" id="PF01402"/>
    </source>
</evidence>
<evidence type="ECO:0000259" key="6">
    <source>
        <dbReference type="Pfam" id="PF08753"/>
    </source>
</evidence>
<dbReference type="PANTHER" id="PTHR34719">
    <property type="entry name" value="NICKEL-RESPONSIVE REGULATOR"/>
    <property type="match status" value="1"/>
</dbReference>
<dbReference type="PANTHER" id="PTHR34719:SF3">
    <property type="entry name" value="NICKEL-RESPONSIVE REGULATOR-RELATED"/>
    <property type="match status" value="1"/>
</dbReference>
<organism evidence="7">
    <name type="scientific">Uncultured archaeon GZfos26G2</name>
    <dbReference type="NCBI Taxonomy" id="3386331"/>
    <lineage>
        <taxon>Archaea</taxon>
        <taxon>Methanobacteriati</taxon>
        <taxon>Methanobacteriota</taxon>
        <taxon>Stenosarchaea group</taxon>
        <taxon>Methanomicrobia</taxon>
        <taxon>Candidatus Methanophagales</taxon>
        <taxon>Candidatus Methanophagaceae</taxon>
        <taxon>Candidatus Methanophaga</taxon>
    </lineage>
</organism>
<dbReference type="InterPro" id="IPR050192">
    <property type="entry name" value="CopG/NikR_regulator"/>
</dbReference>
<dbReference type="InterPro" id="IPR002145">
    <property type="entry name" value="CopG"/>
</dbReference>
<evidence type="ECO:0000256" key="3">
    <source>
        <dbReference type="ARBA" id="ARBA00023125"/>
    </source>
</evidence>
<dbReference type="GO" id="GO:0006355">
    <property type="term" value="P:regulation of DNA-templated transcription"/>
    <property type="evidence" value="ECO:0007669"/>
    <property type="project" value="InterPro"/>
</dbReference>
<keyword evidence="3" id="KW-0238">DNA-binding</keyword>
<reference evidence="7" key="1">
    <citation type="journal article" date="2004" name="Science">
        <title>Reverse methanogenesis: testing the hypothesis with environmental genomics.</title>
        <authorList>
            <person name="Hallam S.J."/>
            <person name="Putnam N."/>
            <person name="Preston C.M."/>
            <person name="Detter J.C."/>
            <person name="Rokhsar D."/>
            <person name="Richardson P.M."/>
            <person name="DeLong E.F."/>
        </authorList>
    </citation>
    <scope>NUCLEOTIDE SEQUENCE</scope>
</reference>
<dbReference type="AlphaFoldDB" id="Q649N5"/>
<keyword evidence="4" id="KW-0804">Transcription</keyword>
<gene>
    <name evidence="7" type="ORF">GZ34H9_10</name>
</gene>
<reference evidence="7" key="2">
    <citation type="submission" date="2004-08" db="EMBL/GenBank/DDBJ databases">
        <authorList>
            <person name="Putnam N."/>
            <person name="Detter J.C."/>
            <person name="Richardson P.M."/>
            <person name="Rokhsar D."/>
        </authorList>
    </citation>
    <scope>NUCLEOTIDE SEQUENCE</scope>
</reference>
<keyword evidence="2" id="KW-0805">Transcription regulation</keyword>
<dbReference type="InterPro" id="IPR027271">
    <property type="entry name" value="Acetolactate_synth/TF_NikR_C"/>
</dbReference>
<evidence type="ECO:0000256" key="2">
    <source>
        <dbReference type="ARBA" id="ARBA00023015"/>
    </source>
</evidence>
<feature type="domain" description="Ribbon-helix-helix protein CopG" evidence="5">
    <location>
        <begin position="3"/>
        <end position="41"/>
    </location>
</feature>
<evidence type="ECO:0000256" key="1">
    <source>
        <dbReference type="ARBA" id="ARBA00008478"/>
    </source>
</evidence>
<accession>Q649N5</accession>
<dbReference type="InterPro" id="IPR014864">
    <property type="entry name" value="TF_NikR_Ni-bd_C"/>
</dbReference>
<dbReference type="GO" id="GO:0003677">
    <property type="term" value="F:DNA binding"/>
    <property type="evidence" value="ECO:0007669"/>
    <property type="project" value="UniProtKB-KW"/>
</dbReference>
<dbReference type="CDD" id="cd22231">
    <property type="entry name" value="RHH_NikR_HicB-like"/>
    <property type="match status" value="1"/>
</dbReference>
<dbReference type="SUPFAM" id="SSF47598">
    <property type="entry name" value="Ribbon-helix-helix"/>
    <property type="match status" value="1"/>
</dbReference>
<name>Q649N5_UNCAG</name>
<dbReference type="Pfam" id="PF08753">
    <property type="entry name" value="NikR_C"/>
    <property type="match status" value="1"/>
</dbReference>
<dbReference type="Gene3D" id="3.30.70.1150">
    <property type="entry name" value="ACT-like. Chain A, domain 2"/>
    <property type="match status" value="1"/>
</dbReference>
<dbReference type="Pfam" id="PF01402">
    <property type="entry name" value="RHH_1"/>
    <property type="match status" value="1"/>
</dbReference>
<evidence type="ECO:0000256" key="4">
    <source>
        <dbReference type="ARBA" id="ARBA00023163"/>
    </source>
</evidence>
<dbReference type="InterPro" id="IPR013321">
    <property type="entry name" value="Arc_rbn_hlx_hlx"/>
</dbReference>
<dbReference type="InterPro" id="IPR010985">
    <property type="entry name" value="Ribbon_hlx_hlx"/>
</dbReference>
<protein>
    <submittedName>
        <fullName evidence="7">Putative nickel responsive regulator 1</fullName>
    </submittedName>
</protein>